<dbReference type="Pfam" id="PF03466">
    <property type="entry name" value="LysR_substrate"/>
    <property type="match status" value="1"/>
</dbReference>
<evidence type="ECO:0000259" key="5">
    <source>
        <dbReference type="PROSITE" id="PS50931"/>
    </source>
</evidence>
<dbReference type="InterPro" id="IPR000847">
    <property type="entry name" value="LysR_HTH_N"/>
</dbReference>
<dbReference type="RefSeq" id="WP_261522240.1">
    <property type="nucleotide sequence ID" value="NZ_JAODNW010000023.1"/>
</dbReference>
<evidence type="ECO:0000256" key="2">
    <source>
        <dbReference type="ARBA" id="ARBA00023015"/>
    </source>
</evidence>
<dbReference type="Gene3D" id="1.10.10.10">
    <property type="entry name" value="Winged helix-like DNA-binding domain superfamily/Winged helix DNA-binding domain"/>
    <property type="match status" value="1"/>
</dbReference>
<dbReference type="PRINTS" id="PR00039">
    <property type="entry name" value="HTHLYSR"/>
</dbReference>
<keyword evidence="3" id="KW-0238">DNA-binding</keyword>
<comment type="similarity">
    <text evidence="1">Belongs to the LysR transcriptional regulatory family.</text>
</comment>
<reference evidence="6 7" key="1">
    <citation type="submission" date="2024-09" db="EMBL/GenBank/DDBJ databases">
        <authorList>
            <person name="Sun Q."/>
            <person name="Mori K."/>
        </authorList>
    </citation>
    <scope>NUCLEOTIDE SEQUENCE [LARGE SCALE GENOMIC DNA]</scope>
    <source>
        <strain evidence="6 7">CCM 8543</strain>
    </source>
</reference>
<dbReference type="SUPFAM" id="SSF53850">
    <property type="entry name" value="Periplasmic binding protein-like II"/>
    <property type="match status" value="1"/>
</dbReference>
<dbReference type="EMBL" id="JBHLXD010000019">
    <property type="protein sequence ID" value="MFC0209251.1"/>
    <property type="molecule type" value="Genomic_DNA"/>
</dbReference>
<evidence type="ECO:0000256" key="1">
    <source>
        <dbReference type="ARBA" id="ARBA00009437"/>
    </source>
</evidence>
<evidence type="ECO:0000256" key="4">
    <source>
        <dbReference type="ARBA" id="ARBA00023163"/>
    </source>
</evidence>
<comment type="caution">
    <text evidence="6">The sequence shown here is derived from an EMBL/GenBank/DDBJ whole genome shotgun (WGS) entry which is preliminary data.</text>
</comment>
<dbReference type="Pfam" id="PF00126">
    <property type="entry name" value="HTH_1"/>
    <property type="match status" value="1"/>
</dbReference>
<dbReference type="PANTHER" id="PTHR30126:SF77">
    <property type="entry name" value="TRANSCRIPTIONAL REGULATORY PROTEIN"/>
    <property type="match status" value="1"/>
</dbReference>
<gene>
    <name evidence="6" type="ORF">ACFFJ2_12670</name>
</gene>
<dbReference type="InterPro" id="IPR005119">
    <property type="entry name" value="LysR_subst-bd"/>
</dbReference>
<evidence type="ECO:0000313" key="7">
    <source>
        <dbReference type="Proteomes" id="UP001589755"/>
    </source>
</evidence>
<dbReference type="CDD" id="cd05466">
    <property type="entry name" value="PBP2_LTTR_substrate"/>
    <property type="match status" value="1"/>
</dbReference>
<keyword evidence="7" id="KW-1185">Reference proteome</keyword>
<dbReference type="PANTHER" id="PTHR30126">
    <property type="entry name" value="HTH-TYPE TRANSCRIPTIONAL REGULATOR"/>
    <property type="match status" value="1"/>
</dbReference>
<dbReference type="Gene3D" id="3.40.190.10">
    <property type="entry name" value="Periplasmic binding protein-like II"/>
    <property type="match status" value="2"/>
</dbReference>
<sequence>MNLTFLETFIWAARLKSFTLAADRMNATQAAVSARIATLERELGVKLFHREPREVRLTPEGVFALERAEGLVRAAQDFINDIGAKERLRGTVRIGVIDTISHSWLIDLIRRSKTLYPQVNIELTADTSLRLTDLLLANEIDVALIMGPVRAADVVNIDLCTYTCVWTASPELNLHGRQLDVDDLAAFPIISFPKGSQPHEALRHYFHRHLEAGTVLYATNSLATIMRMTIDGIGVAAIPPPVMRRELARGELVPLDVRQPFPPLSFQAVYIDSPTFVLPGAIAHLAREVARAFCNRSDPSEAW</sequence>
<dbReference type="PROSITE" id="PS50931">
    <property type="entry name" value="HTH_LYSR"/>
    <property type="match status" value="1"/>
</dbReference>
<evidence type="ECO:0000313" key="6">
    <source>
        <dbReference type="EMBL" id="MFC0209251.1"/>
    </source>
</evidence>
<dbReference type="SUPFAM" id="SSF46785">
    <property type="entry name" value="Winged helix' DNA-binding domain"/>
    <property type="match status" value="1"/>
</dbReference>
<proteinExistence type="inferred from homology"/>
<dbReference type="InterPro" id="IPR036388">
    <property type="entry name" value="WH-like_DNA-bd_sf"/>
</dbReference>
<organism evidence="6 7">
    <name type="scientific">Chelativorans intermedius</name>
    <dbReference type="NCBI Taxonomy" id="515947"/>
    <lineage>
        <taxon>Bacteria</taxon>
        <taxon>Pseudomonadati</taxon>
        <taxon>Pseudomonadota</taxon>
        <taxon>Alphaproteobacteria</taxon>
        <taxon>Hyphomicrobiales</taxon>
        <taxon>Phyllobacteriaceae</taxon>
        <taxon>Chelativorans</taxon>
    </lineage>
</organism>
<keyword evidence="4" id="KW-0804">Transcription</keyword>
<feature type="domain" description="HTH lysR-type" evidence="5">
    <location>
        <begin position="1"/>
        <end position="58"/>
    </location>
</feature>
<evidence type="ECO:0000256" key="3">
    <source>
        <dbReference type="ARBA" id="ARBA00023125"/>
    </source>
</evidence>
<protein>
    <submittedName>
        <fullName evidence="6">LysR family transcriptional regulator</fullName>
    </submittedName>
</protein>
<dbReference type="InterPro" id="IPR036390">
    <property type="entry name" value="WH_DNA-bd_sf"/>
</dbReference>
<accession>A0ABV6D9G1</accession>
<name>A0ABV6D9G1_9HYPH</name>
<keyword evidence="2" id="KW-0805">Transcription regulation</keyword>
<dbReference type="Proteomes" id="UP001589755">
    <property type="component" value="Unassembled WGS sequence"/>
</dbReference>